<accession>A0ABY5MNT3</accession>
<evidence type="ECO:0000313" key="2">
    <source>
        <dbReference type="Proteomes" id="UP001342418"/>
    </source>
</evidence>
<proteinExistence type="predicted"/>
<keyword evidence="2" id="KW-1185">Reference proteome</keyword>
<sequence>MPLQNRVDPFGEIHSTPARGLFTGNRGVIHDPDSRTLLKRRWTSRAWIVCECAFRGRSREVMGRNAPRGGAGWTELFFLDEVTALAAGHRPCFYCRRERAKRFSRCLAQALHRPGIRAPEIDALLHAQRWASAGSRETVEPEELHRLPDATVVASGGTAYALRAGLLLPWSFDGYGKPRPGALPAVISIVTPSATRAALAAGYQPVWHPTAPVEDRT</sequence>
<reference evidence="1 2" key="1">
    <citation type="submission" date="2018-07" db="EMBL/GenBank/DDBJ databases">
        <title>Genome sequence of Nitratireductor thuwali#1536.</title>
        <authorList>
            <person name="Michoud G."/>
            <person name="Merlino G."/>
            <person name="Sefrji F.O."/>
            <person name="Daffonchio D."/>
        </authorList>
    </citation>
    <scope>NUCLEOTIDE SEQUENCE [LARGE SCALE GENOMIC DNA]</scope>
    <source>
        <strain evidence="2">Nit1536</strain>
    </source>
</reference>
<evidence type="ECO:0000313" key="1">
    <source>
        <dbReference type="EMBL" id="UUP18479.1"/>
    </source>
</evidence>
<dbReference type="Proteomes" id="UP001342418">
    <property type="component" value="Chromosome"/>
</dbReference>
<dbReference type="EMBL" id="CP030941">
    <property type="protein sequence ID" value="UUP18479.1"/>
    <property type="molecule type" value="Genomic_DNA"/>
</dbReference>
<name>A0ABY5MNT3_9HYPH</name>
<protein>
    <submittedName>
        <fullName evidence="1">Uncharacterized protein</fullName>
    </submittedName>
</protein>
<dbReference type="RefSeq" id="WP_338530710.1">
    <property type="nucleotide sequence ID" value="NZ_CP030941.1"/>
</dbReference>
<gene>
    <name evidence="1" type="ORF">NTH_02962</name>
</gene>
<organism evidence="1 2">
    <name type="scientific">Nitratireductor thuwali</name>
    <dbReference type="NCBI Taxonomy" id="2267699"/>
    <lineage>
        <taxon>Bacteria</taxon>
        <taxon>Pseudomonadati</taxon>
        <taxon>Pseudomonadota</taxon>
        <taxon>Alphaproteobacteria</taxon>
        <taxon>Hyphomicrobiales</taxon>
        <taxon>Phyllobacteriaceae</taxon>
        <taxon>Nitratireductor</taxon>
    </lineage>
</organism>